<comment type="caution">
    <text evidence="1">The sequence shown here is derived from an EMBL/GenBank/DDBJ whole genome shotgun (WGS) entry which is preliminary data.</text>
</comment>
<evidence type="ECO:0000313" key="2">
    <source>
        <dbReference type="Proteomes" id="UP000701853"/>
    </source>
</evidence>
<gene>
    <name evidence="1" type="ORF">CXB51_009793</name>
</gene>
<dbReference type="PANTHER" id="PTHR35317">
    <property type="entry name" value="OS04G0629600 PROTEIN"/>
    <property type="match status" value="1"/>
</dbReference>
<dbReference type="PANTHER" id="PTHR35317:SF27">
    <property type="entry name" value="RETROVIRUS-RELATED POL POLYPROTEIN FROM TRANSPOSON TNT 1-94"/>
    <property type="match status" value="1"/>
</dbReference>
<organism evidence="1 2">
    <name type="scientific">Gossypium anomalum</name>
    <dbReference type="NCBI Taxonomy" id="47600"/>
    <lineage>
        <taxon>Eukaryota</taxon>
        <taxon>Viridiplantae</taxon>
        <taxon>Streptophyta</taxon>
        <taxon>Embryophyta</taxon>
        <taxon>Tracheophyta</taxon>
        <taxon>Spermatophyta</taxon>
        <taxon>Magnoliopsida</taxon>
        <taxon>eudicotyledons</taxon>
        <taxon>Gunneridae</taxon>
        <taxon>Pentapetalae</taxon>
        <taxon>rosids</taxon>
        <taxon>malvids</taxon>
        <taxon>Malvales</taxon>
        <taxon>Malvaceae</taxon>
        <taxon>Malvoideae</taxon>
        <taxon>Gossypium</taxon>
    </lineage>
</organism>
<sequence length="168" mass="19461">MENFLQFNEYWKVIEHDIVEPIDGEKLIEAQQKGLGGAKAERFEAKNYLFQAIDRLVPETIFCKGTFKDIWYSMKTKYQGSSRMNDKTIDKKILRFLSLKYDYVVCSIEESKDIDALTLNELQSSMLEETKVEEREETDETVGIKMVAGIPDQMIKANNGIENLTSQR</sequence>
<accession>A0A8J6D1N4</accession>
<dbReference type="AlphaFoldDB" id="A0A8J6D1N4"/>
<name>A0A8J6D1N4_9ROSI</name>
<proteinExistence type="predicted"/>
<keyword evidence="2" id="KW-1185">Reference proteome</keyword>
<dbReference type="EMBL" id="JAHUZN010000005">
    <property type="protein sequence ID" value="KAG8492534.1"/>
    <property type="molecule type" value="Genomic_DNA"/>
</dbReference>
<protein>
    <submittedName>
        <fullName evidence="1">Uncharacterized protein</fullName>
    </submittedName>
</protein>
<dbReference type="Proteomes" id="UP000701853">
    <property type="component" value="Chromosome 5"/>
</dbReference>
<evidence type="ECO:0000313" key="1">
    <source>
        <dbReference type="EMBL" id="KAG8492534.1"/>
    </source>
</evidence>
<dbReference type="OrthoDB" id="1000101at2759"/>
<reference evidence="1 2" key="1">
    <citation type="journal article" date="2021" name="bioRxiv">
        <title>The Gossypium anomalum genome as a resource for cotton improvement and evolutionary analysis of hybrid incompatibility.</title>
        <authorList>
            <person name="Grover C.E."/>
            <person name="Yuan D."/>
            <person name="Arick M.A."/>
            <person name="Miller E.R."/>
            <person name="Hu G."/>
            <person name="Peterson D.G."/>
            <person name="Wendel J.F."/>
            <person name="Udall J.A."/>
        </authorList>
    </citation>
    <scope>NUCLEOTIDE SEQUENCE [LARGE SCALE GENOMIC DNA]</scope>
    <source>
        <strain evidence="1">JFW-Udall</strain>
        <tissue evidence="1">Leaf</tissue>
    </source>
</reference>